<feature type="transmembrane region" description="Helical" evidence="1">
    <location>
        <begin position="128"/>
        <end position="148"/>
    </location>
</feature>
<evidence type="ECO:0000313" key="3">
    <source>
        <dbReference type="Proteomes" id="UP000007485"/>
    </source>
</evidence>
<gene>
    <name evidence="2" type="ordered locus">VMUT_0069</name>
</gene>
<evidence type="ECO:0000256" key="1">
    <source>
        <dbReference type="SAM" id="Phobius"/>
    </source>
</evidence>
<dbReference type="KEGG" id="vmo:VMUT_0069"/>
<accession>F0QSD5</accession>
<protein>
    <recommendedName>
        <fullName evidence="4">DUF2079 domain-containing protein</fullName>
    </recommendedName>
</protein>
<dbReference type="Proteomes" id="UP000007485">
    <property type="component" value="Chromosome"/>
</dbReference>
<evidence type="ECO:0008006" key="4">
    <source>
        <dbReference type="Google" id="ProtNLM"/>
    </source>
</evidence>
<dbReference type="InterPro" id="IPR018650">
    <property type="entry name" value="STSV1_Orf64"/>
</dbReference>
<reference evidence="2 3" key="1">
    <citation type="journal article" date="2011" name="J. Bacteriol.">
        <title>Complete genome sequence of 'Vulcanisaeta moutnovskia' strain 768-28, a novel member of the hyperthermophilic crenarchaeal genus vulcanisaeta.</title>
        <authorList>
            <person name="Gumerov V.M."/>
            <person name="Mardanov A.V."/>
            <person name="Beletsky A.V."/>
            <person name="Prokofeva M.I."/>
            <person name="Bonch-Osmolovskaya E.A."/>
            <person name="Ravin N.V."/>
            <person name="Skryabin K.G."/>
        </authorList>
    </citation>
    <scope>NUCLEOTIDE SEQUENCE [LARGE SCALE GENOMIC DNA]</scope>
    <source>
        <strain evidence="2 3">768-28</strain>
    </source>
</reference>
<name>F0QSD5_VULM7</name>
<feature type="transmembrane region" description="Helical" evidence="1">
    <location>
        <begin position="194"/>
        <end position="225"/>
    </location>
</feature>
<feature type="transmembrane region" description="Helical" evidence="1">
    <location>
        <begin position="9"/>
        <end position="30"/>
    </location>
</feature>
<dbReference type="AlphaFoldDB" id="F0QSD5"/>
<feature type="transmembrane region" description="Helical" evidence="1">
    <location>
        <begin position="36"/>
        <end position="61"/>
    </location>
</feature>
<feature type="transmembrane region" description="Helical" evidence="1">
    <location>
        <begin position="265"/>
        <end position="284"/>
    </location>
</feature>
<keyword evidence="3" id="KW-1185">Reference proteome</keyword>
<organism evidence="2 3">
    <name type="scientific">Vulcanisaeta moutnovskia (strain 768-28)</name>
    <dbReference type="NCBI Taxonomy" id="985053"/>
    <lineage>
        <taxon>Archaea</taxon>
        <taxon>Thermoproteota</taxon>
        <taxon>Thermoprotei</taxon>
        <taxon>Thermoproteales</taxon>
        <taxon>Thermoproteaceae</taxon>
        <taxon>Vulcanisaeta</taxon>
    </lineage>
</organism>
<keyword evidence="1" id="KW-0472">Membrane</keyword>
<dbReference type="Pfam" id="PF09852">
    <property type="entry name" value="DUF2079"/>
    <property type="match status" value="1"/>
</dbReference>
<sequence length="864" mass="95930">MRIKVNEKALAVLGIPLIIQFYIIWALGYLNIAPQLYNYAVIHALAIIFTIGLLLPLSPIILNQIRQAINDKYYAATLLIFLAITYELTYLATVPPYYGLSLGASLDTATYLQSFASLTYYRKFLESFVGPFFGVHASPILLLIYPIYEVYPSIFTLMTIQVAILMLPMPLMYKLGMKIFNNQKHALATALLYILYPWITTAYAPFEVVTLAGSFMAMALIAMYLNDKRAYWVSLTLAMASVEYVPLFGIGLSIYQALTREFRKLAILTLAYSMAWLIADYYLVMYFSGWTHNIFSNLYGAALSSLLTSITNKLLSLKAKAIVIDPQSHGDVNMASILSGIVQQAVSQYNVKVQYLIEVFGPLAFMNFLEPQTILLMPWLAALLTNFTPYYIPNVYYTILISAVALPATIWILRKLGVETRKKALTALLVINTIAGLLMGPLTPLSGLYYGNAIPNWNAPVTNQYDLAMIQLANYIPWNASVAVPATAVPWYSITRYGWNEHGVPFLGPSGDTEYVVYSPLIPTGYPFSIGSTEYRPYIFDDGAWLLKANYTGPIKIINGFYYENTYVINPILPGTWQYPIAQIPPTNITIQIKTEVKPQQAITLINTTLLKTQLQQPQGIACGIGPGEIEIPGNTYIAQPITIGEVTRINTITIFASYITNLATAELAITSSPIPNQENTIYTYTFGTPWWCSPHSWATPITANPGITLKPGTYYIILTFPVQGQTICEQILNAPKALLINSTTGQVIRQLPCTLGTIITLNAQNIIEATPQINATINILGNNIEVHGNQEITMQVETKNIANLVLAINSSGVEPNTQLIIKLKITTQGIKEPPTLWYSIPTIGLIPVYLLLILVILLHKIKS</sequence>
<dbReference type="eggNOG" id="arCOG03812">
    <property type="taxonomic scope" value="Archaea"/>
</dbReference>
<dbReference type="HOGENOM" id="CLU_331404_0_0_2"/>
<feature type="transmembrane region" description="Helical" evidence="1">
    <location>
        <begin position="231"/>
        <end position="258"/>
    </location>
</feature>
<dbReference type="OrthoDB" id="27380at2157"/>
<evidence type="ECO:0000313" key="2">
    <source>
        <dbReference type="EMBL" id="ADY00286.1"/>
    </source>
</evidence>
<feature type="transmembrane region" description="Helical" evidence="1">
    <location>
        <begin position="73"/>
        <end position="92"/>
    </location>
</feature>
<feature type="transmembrane region" description="Helical" evidence="1">
    <location>
        <begin position="395"/>
        <end position="413"/>
    </location>
</feature>
<dbReference type="EMBL" id="CP002529">
    <property type="protein sequence ID" value="ADY00286.1"/>
    <property type="molecule type" value="Genomic_DNA"/>
</dbReference>
<proteinExistence type="predicted"/>
<dbReference type="STRING" id="985053.VMUT_0069"/>
<dbReference type="RefSeq" id="WP_013603450.1">
    <property type="nucleotide sequence ID" value="NC_015151.1"/>
</dbReference>
<keyword evidence="1" id="KW-0812">Transmembrane</keyword>
<dbReference type="GeneID" id="10287721"/>
<keyword evidence="1" id="KW-1133">Transmembrane helix</keyword>
<feature type="transmembrane region" description="Helical" evidence="1">
    <location>
        <begin position="154"/>
        <end position="173"/>
    </location>
</feature>
<feature type="transmembrane region" description="Helical" evidence="1">
    <location>
        <begin position="837"/>
        <end position="859"/>
    </location>
</feature>
<feature type="transmembrane region" description="Helical" evidence="1">
    <location>
        <begin position="425"/>
        <end position="450"/>
    </location>
</feature>